<evidence type="ECO:0000256" key="5">
    <source>
        <dbReference type="ARBA" id="ARBA00019827"/>
    </source>
</evidence>
<feature type="compositionally biased region" description="Acidic residues" evidence="9">
    <location>
        <begin position="279"/>
        <end position="292"/>
    </location>
</feature>
<keyword evidence="7" id="KW-0175">Coiled coil</keyword>
<feature type="compositionally biased region" description="Low complexity" evidence="9">
    <location>
        <begin position="1"/>
        <end position="18"/>
    </location>
</feature>
<proteinExistence type="inferred from homology"/>
<evidence type="ECO:0000313" key="11">
    <source>
        <dbReference type="Proteomes" id="UP001590950"/>
    </source>
</evidence>
<evidence type="ECO:0000256" key="1">
    <source>
        <dbReference type="ARBA" id="ARBA00002773"/>
    </source>
</evidence>
<dbReference type="PANTHER" id="PTHR33911:SF1">
    <property type="entry name" value="RRNA-PROCESSING PROTEIN EFG1"/>
    <property type="match status" value="1"/>
</dbReference>
<dbReference type="Pfam" id="PF10153">
    <property type="entry name" value="Efg1"/>
    <property type="match status" value="1"/>
</dbReference>
<protein>
    <recommendedName>
        <fullName evidence="4">rRNA-processing protein EFG1</fullName>
    </recommendedName>
    <alternativeName>
        <fullName evidence="5">rRNA-processing protein efg1</fullName>
    </alternativeName>
</protein>
<organism evidence="10 11">
    <name type="scientific">Stereocaulon virgatum</name>
    <dbReference type="NCBI Taxonomy" id="373712"/>
    <lineage>
        <taxon>Eukaryota</taxon>
        <taxon>Fungi</taxon>
        <taxon>Dikarya</taxon>
        <taxon>Ascomycota</taxon>
        <taxon>Pezizomycotina</taxon>
        <taxon>Lecanoromycetes</taxon>
        <taxon>OSLEUM clade</taxon>
        <taxon>Lecanoromycetidae</taxon>
        <taxon>Lecanorales</taxon>
        <taxon>Lecanorineae</taxon>
        <taxon>Stereocaulaceae</taxon>
        <taxon>Stereocaulon</taxon>
    </lineage>
</organism>
<comment type="function">
    <text evidence="1">Involved in rRNA processing.</text>
</comment>
<evidence type="ECO:0000256" key="7">
    <source>
        <dbReference type="ARBA" id="ARBA00023054"/>
    </source>
</evidence>
<evidence type="ECO:0000256" key="4">
    <source>
        <dbReference type="ARBA" id="ARBA00018689"/>
    </source>
</evidence>
<evidence type="ECO:0000256" key="8">
    <source>
        <dbReference type="ARBA" id="ARBA00023242"/>
    </source>
</evidence>
<dbReference type="PANTHER" id="PTHR33911">
    <property type="entry name" value="RRNA-PROCESSING PROTEIN EFG1"/>
    <property type="match status" value="1"/>
</dbReference>
<reference evidence="10 11" key="1">
    <citation type="submission" date="2024-09" db="EMBL/GenBank/DDBJ databases">
        <title>Rethinking Asexuality: The Enigmatic Case of Functional Sexual Genes in Lepraria (Stereocaulaceae).</title>
        <authorList>
            <person name="Doellman M."/>
            <person name="Sun Y."/>
            <person name="Barcenas-Pena A."/>
            <person name="Lumbsch H.T."/>
            <person name="Grewe F."/>
        </authorList>
    </citation>
    <scope>NUCLEOTIDE SEQUENCE [LARGE SCALE GENOMIC DNA]</scope>
    <source>
        <strain evidence="10 11">Mercado 3170</strain>
    </source>
</reference>
<keyword evidence="6" id="KW-0698">rRNA processing</keyword>
<sequence length="300" mass="34262">MGRGSSWRPSGTRSPPSGGRRRKSASYRPKYSQSPPPERHKPRRKAEPESWGPDTSQPNALPRHKRRNKAPFDSNHPSVNPLKSKIRDLTRALEYSDLPADVRVEKERALAGYKQDLETALEEKRKRELIGKYHMVRFFERQKATRHVKKIQKTLLSTPVDTADYKQLEEQLHVSQVDLNYTLYYPLNQKYEAIYPRKEDGNNGTSEIRDPSLKPVAWKAVEKCMEDGTLDDLRDGTLDIVLSVGRLKPFKKKAQGPKSFKQDKIDFASKPSMNGQSQEMDEDSDGGFFEEDGGVKCEGT</sequence>
<feature type="region of interest" description="Disordered" evidence="9">
    <location>
        <begin position="251"/>
        <end position="300"/>
    </location>
</feature>
<evidence type="ECO:0000256" key="3">
    <source>
        <dbReference type="ARBA" id="ARBA00006916"/>
    </source>
</evidence>
<evidence type="ECO:0000256" key="6">
    <source>
        <dbReference type="ARBA" id="ARBA00022552"/>
    </source>
</evidence>
<keyword evidence="11" id="KW-1185">Reference proteome</keyword>
<dbReference type="InterPro" id="IPR050786">
    <property type="entry name" value="EFG1_rRNA-proc"/>
</dbReference>
<evidence type="ECO:0000256" key="9">
    <source>
        <dbReference type="SAM" id="MobiDB-lite"/>
    </source>
</evidence>
<keyword evidence="8" id="KW-0539">Nucleus</keyword>
<name>A0ABR4AB75_9LECA</name>
<dbReference type="EMBL" id="JBEFKJ010000012">
    <property type="protein sequence ID" value="KAL2043124.1"/>
    <property type="molecule type" value="Genomic_DNA"/>
</dbReference>
<comment type="similarity">
    <text evidence="3">Belongs to the EFG1 family.</text>
</comment>
<evidence type="ECO:0000256" key="2">
    <source>
        <dbReference type="ARBA" id="ARBA00004604"/>
    </source>
</evidence>
<feature type="region of interest" description="Disordered" evidence="9">
    <location>
        <begin position="1"/>
        <end position="85"/>
    </location>
</feature>
<accession>A0ABR4AB75</accession>
<comment type="subcellular location">
    <subcellularLocation>
        <location evidence="2">Nucleus</location>
        <location evidence="2">Nucleolus</location>
    </subcellularLocation>
</comment>
<evidence type="ECO:0000313" key="10">
    <source>
        <dbReference type="EMBL" id="KAL2043124.1"/>
    </source>
</evidence>
<dbReference type="Proteomes" id="UP001590950">
    <property type="component" value="Unassembled WGS sequence"/>
</dbReference>
<comment type="caution">
    <text evidence="10">The sequence shown here is derived from an EMBL/GenBank/DDBJ whole genome shotgun (WGS) entry which is preliminary data.</text>
</comment>
<dbReference type="InterPro" id="IPR019310">
    <property type="entry name" value="Efg1"/>
</dbReference>
<gene>
    <name evidence="10" type="ORF">N7G274_004184</name>
</gene>